<sequence length="210" mass="22190">MFMYCTCDWRNPMQRFPHRVLRSALLAASMACAPAPWALAQGNAEDHTAHHPGQPPAVAAQPSPAKTGMAMPGGDTAGASMNGECRMMPGMMSGGMGGMAGMMTGDHMEGRLAFLKTELHITDAQGKVWSAFADAVRAAAKGARMMHGSMMGAATATWPERLAQHEKMLSAHLEALKSIRAAAEPLYAALDAEQKKTADDLMAGPMMGSM</sequence>
<dbReference type="AlphaFoldDB" id="A0A248JSU0"/>
<feature type="signal peptide" evidence="2">
    <location>
        <begin position="1"/>
        <end position="40"/>
    </location>
</feature>
<name>A0A248JSU0_9PROT</name>
<keyword evidence="2" id="KW-0732">Signal</keyword>
<evidence type="ECO:0000256" key="2">
    <source>
        <dbReference type="SAM" id="SignalP"/>
    </source>
</evidence>
<feature type="region of interest" description="Disordered" evidence="1">
    <location>
        <begin position="45"/>
        <end position="68"/>
    </location>
</feature>
<gene>
    <name evidence="3" type="ORF">Y958_12750</name>
</gene>
<dbReference type="InterPro" id="IPR012899">
    <property type="entry name" value="LTXXQ"/>
</dbReference>
<feature type="chain" id="PRO_5012987250" description="LTXXQ motif family protein" evidence="2">
    <location>
        <begin position="41"/>
        <end position="210"/>
    </location>
</feature>
<feature type="compositionally biased region" description="Low complexity" evidence="1">
    <location>
        <begin position="56"/>
        <end position="65"/>
    </location>
</feature>
<dbReference type="Pfam" id="PF07813">
    <property type="entry name" value="LTXXQ"/>
    <property type="match status" value="1"/>
</dbReference>
<keyword evidence="4" id="KW-1185">Reference proteome</keyword>
<organism evidence="3 4">
    <name type="scientific">Nitrospirillum viridazoti CBAmc</name>
    <dbReference type="NCBI Taxonomy" id="1441467"/>
    <lineage>
        <taxon>Bacteria</taxon>
        <taxon>Pseudomonadati</taxon>
        <taxon>Pseudomonadota</taxon>
        <taxon>Alphaproteobacteria</taxon>
        <taxon>Rhodospirillales</taxon>
        <taxon>Azospirillaceae</taxon>
        <taxon>Nitrospirillum</taxon>
        <taxon>Nitrospirillum viridazoti</taxon>
    </lineage>
</organism>
<proteinExistence type="predicted"/>
<reference evidence="3 4" key="1">
    <citation type="submission" date="2017-06" db="EMBL/GenBank/DDBJ databases">
        <title>Complete genome sequence of Nitrospirillum amazonense strain CBAmC, an endophytic nitrogen-fixing and plant growth-promoting bacterium, isolated from sugarcane.</title>
        <authorList>
            <person name="Schwab S."/>
            <person name="dos Santos Teixeira K.R."/>
            <person name="Simoes Araujo J.L."/>
            <person name="Soares Vidal M."/>
            <person name="Borges de Freitas H.R."/>
            <person name="Rivello Crivelaro A.L."/>
            <person name="Bueno de Camargo Nunes A."/>
            <person name="dos Santos C.M."/>
            <person name="Palmeira da Silva Rosa D."/>
            <person name="da Silva Padilha D."/>
            <person name="da Silva E."/>
            <person name="Araujo Terra L."/>
            <person name="Soares Mendes V."/>
            <person name="Farinelli L."/>
            <person name="Magalhaes Cruz L."/>
            <person name="Baldani J.I."/>
        </authorList>
    </citation>
    <scope>NUCLEOTIDE SEQUENCE [LARGE SCALE GENOMIC DNA]</scope>
    <source>
        <strain evidence="3 4">CBAmC</strain>
    </source>
</reference>
<dbReference type="Proteomes" id="UP000197153">
    <property type="component" value="Chromosome 1"/>
</dbReference>
<protein>
    <recommendedName>
        <fullName evidence="5">LTXXQ motif family protein</fullName>
    </recommendedName>
</protein>
<dbReference type="KEGG" id="nao:Y958_12750"/>
<accession>A0A248JSU0</accession>
<evidence type="ECO:0000313" key="3">
    <source>
        <dbReference type="EMBL" id="ASG21580.1"/>
    </source>
</evidence>
<evidence type="ECO:0000256" key="1">
    <source>
        <dbReference type="SAM" id="MobiDB-lite"/>
    </source>
</evidence>
<dbReference type="EMBL" id="CP022110">
    <property type="protein sequence ID" value="ASG21580.1"/>
    <property type="molecule type" value="Genomic_DNA"/>
</dbReference>
<dbReference type="GO" id="GO:0042597">
    <property type="term" value="C:periplasmic space"/>
    <property type="evidence" value="ECO:0007669"/>
    <property type="project" value="InterPro"/>
</dbReference>
<evidence type="ECO:0000313" key="4">
    <source>
        <dbReference type="Proteomes" id="UP000197153"/>
    </source>
</evidence>
<evidence type="ECO:0008006" key="5">
    <source>
        <dbReference type="Google" id="ProtNLM"/>
    </source>
</evidence>